<feature type="coiled-coil region" evidence="1">
    <location>
        <begin position="46"/>
        <end position="122"/>
    </location>
</feature>
<keyword evidence="1" id="KW-0175">Coiled coil</keyword>
<keyword evidence="2" id="KW-0732">Signal</keyword>
<evidence type="ECO:0000313" key="4">
    <source>
        <dbReference type="Proteomes" id="UP000500882"/>
    </source>
</evidence>
<proteinExistence type="predicted"/>
<dbReference type="Proteomes" id="UP000500882">
    <property type="component" value="Chromosome"/>
</dbReference>
<protein>
    <recommendedName>
        <fullName evidence="5">Cell surface protein</fullName>
    </recommendedName>
</protein>
<name>A0A679HA46_BACT4</name>
<reference evidence="3 4" key="1">
    <citation type="submission" date="2020-02" db="EMBL/GenBank/DDBJ databases">
        <title>Whole-genome sequencing and comparative analysis of the genomes of Bacteroides thetaiotaomicron and Escherichia coli isolated from a healthy resident in Vietnam.</title>
        <authorList>
            <person name="Mohsin M."/>
            <person name="Tanaka K."/>
            <person name="Kawahara R."/>
            <person name="Kondo S."/>
            <person name="Noguchi H."/>
            <person name="Motooka D."/>
            <person name="Nakamura S."/>
            <person name="Khong D.T."/>
            <person name="Nguyen T.N."/>
            <person name="Tran H.T."/>
            <person name="Yamamoto Y."/>
        </authorList>
    </citation>
    <scope>NUCLEOTIDE SEQUENCE [LARGE SCALE GENOMIC DNA]</scope>
    <source>
        <strain evidence="3 4">F9-2</strain>
    </source>
</reference>
<dbReference type="EMBL" id="AP022660">
    <property type="protein sequence ID" value="BCA50921.1"/>
    <property type="molecule type" value="Genomic_DNA"/>
</dbReference>
<dbReference type="RefSeq" id="WP_172556799.1">
    <property type="nucleotide sequence ID" value="NZ_AP022660.1"/>
</dbReference>
<evidence type="ECO:0008006" key="5">
    <source>
        <dbReference type="Google" id="ProtNLM"/>
    </source>
</evidence>
<organism evidence="3 4">
    <name type="scientific">Bacteroides thetaiotaomicron</name>
    <dbReference type="NCBI Taxonomy" id="818"/>
    <lineage>
        <taxon>Bacteria</taxon>
        <taxon>Pseudomonadati</taxon>
        <taxon>Bacteroidota</taxon>
        <taxon>Bacteroidia</taxon>
        <taxon>Bacteroidales</taxon>
        <taxon>Bacteroidaceae</taxon>
        <taxon>Bacteroides</taxon>
    </lineage>
</organism>
<sequence length="1236" mass="134882">MNKKYLSVVLFGALLAASAGTFTSCKDYDDDIKGLQEQIDKNGSTVGDLQTQLATLKAAAEAAQAAADAAKTAAAEAKTTAAAAKAAGDTAAAEAAEALAKAKEAEAVAKAAEDKAIRAAIEKVTELQGLLQASIDGKVDQSVYDLAMEAVASQIKGIREDLNTLTLTTGQVAQNAADIKTAQEAIATLMAAYENLKLQSNVLQEYKDALDDISENKEAIETAQGDIDEAKGKIEDLWLELVGEDGESGLKGLIKGNADAITNLGTTTGQAIEALENRIDGELNDIRNDIKDNIKPAITAIQDKIRDEIQPELDQLHILVTARLTSISPAPDAYVGGIPAIKFSSLIYKGMKADENAKIPEAYDTSIGAPVVASYHFNPASFKLENAVYQYIDRTAELLGTRAAGEVAKSNWVEIDKDPVKNTPAGTVEFTLRRLDAHKTQAENGKVNTVSLQAAMTGDEAVDKGETNAVVRSTYQAVYDEILDADDVRIADDATLVEFGDEAHYAETFDACKKEKPRYKMVYNKVFNLKELVATCFGNEPENPTHIHRKFPIEDYKLSYRFAVASSKYNITTGSTTTEQQKWITCNDAEAGLYQADDFSKEAIGRTPILKVELVDANGNVVRRGFVKVEIGVTKKEDMLVPSILKELTYNCKNTVATYKMDEDYIRRNLYRKIENSLGQVGMSHEEFWNLYDASSVTATVTKNGVVHGMSIPQIVDGDTSAGVATKKIVWSFTHGELGMIGSTSTFVASITVKNKLASSEYPAAVTFQFTIDVKLPTLEEKLTKNETYWTLAGTSPDDFDVNVAVPSDKDEVPEKCQFRQDLEVAYSEHTPIGLPECDVNDYYKIIETKSNGKATATILLGVKISGHEIILDKNDADVKTALNSEGGLQAVVKHVHRLGSGDELSCHSFVVNFIRPVNLNMPGEITLQDAKTGGDIANFQHNKLLTDWRGEAITSPYQVPVTGSVSYWDFKYTPKYEKVDGHYELEQEAKLEVVTKEVSFTATTPVTMYTASATYKCTGYNNEGGQLAEAGSETATFTAEAETKADADKAIRAQYLAYNWSVDADYTNVEQQGETIYTDRIILKGELVKYTYVADINYVPAKYKWVDGTWKEVKHVHSEWPNFDGTTDGQTAGCGCYVWTTYTETKPQWVAGNFWYFYGPFGEVTLDVTEATTNLPNGELPNGATLVQEGNTVKYVNVNSPVGSEYKIFIPAIVTYGWGTATSQLTITVKPVKSN</sequence>
<evidence type="ECO:0000256" key="1">
    <source>
        <dbReference type="SAM" id="Coils"/>
    </source>
</evidence>
<feature type="signal peptide" evidence="2">
    <location>
        <begin position="1"/>
        <end position="21"/>
    </location>
</feature>
<accession>A0A679HA46</accession>
<feature type="coiled-coil region" evidence="1">
    <location>
        <begin position="179"/>
        <end position="233"/>
    </location>
</feature>
<feature type="chain" id="PRO_5025610394" description="Cell surface protein" evidence="2">
    <location>
        <begin position="22"/>
        <end position="1236"/>
    </location>
</feature>
<evidence type="ECO:0000313" key="3">
    <source>
        <dbReference type="EMBL" id="BCA50921.1"/>
    </source>
</evidence>
<dbReference type="PROSITE" id="PS51257">
    <property type="entry name" value="PROKAR_LIPOPROTEIN"/>
    <property type="match status" value="1"/>
</dbReference>
<gene>
    <name evidence="3" type="ORF">BatF92_28630</name>
</gene>
<dbReference type="AlphaFoldDB" id="A0A679HA46"/>
<evidence type="ECO:0000256" key="2">
    <source>
        <dbReference type="SAM" id="SignalP"/>
    </source>
</evidence>